<proteinExistence type="predicted"/>
<organism evidence="1 2">
    <name type="scientific">Sphaerodactylus townsendi</name>
    <dbReference type="NCBI Taxonomy" id="933632"/>
    <lineage>
        <taxon>Eukaryota</taxon>
        <taxon>Metazoa</taxon>
        <taxon>Chordata</taxon>
        <taxon>Craniata</taxon>
        <taxon>Vertebrata</taxon>
        <taxon>Euteleostomi</taxon>
        <taxon>Lepidosauria</taxon>
        <taxon>Squamata</taxon>
        <taxon>Bifurcata</taxon>
        <taxon>Gekkota</taxon>
        <taxon>Sphaerodactylidae</taxon>
        <taxon>Sphaerodactylus</taxon>
    </lineage>
</organism>
<accession>A0ACB8FLK8</accession>
<comment type="caution">
    <text evidence="1">The sequence shown here is derived from an EMBL/GenBank/DDBJ whole genome shotgun (WGS) entry which is preliminary data.</text>
</comment>
<sequence length="225" mass="24023">MGPLPWAGGRNFSAVFPSRPSLVPLTWLPSGPPGKPRSLGHRGAVAPPRSAGAAVFWAFSLGGVLLSPTPSSLPGTPGGSTGGRCRRGAKLAFGSPEWVRTEAGVQTWEPKVTRKLGKPDCGGAEREPRTEALLVAPDGSVRCVLSQRQKSRSLSSWRCTRVKRGHSSRSTAGEEYLESDGEDVFCIRRLLTSSWLHVDAPPAMHVHAVLFLNPFATLAPEPMRG</sequence>
<protein>
    <submittedName>
        <fullName evidence="1">Uncharacterized protein</fullName>
    </submittedName>
</protein>
<name>A0ACB8FLK8_9SAUR</name>
<dbReference type="Proteomes" id="UP000827872">
    <property type="component" value="Linkage Group LG06"/>
</dbReference>
<keyword evidence="2" id="KW-1185">Reference proteome</keyword>
<reference evidence="1" key="1">
    <citation type="submission" date="2021-08" db="EMBL/GenBank/DDBJ databases">
        <title>The first chromosome-level gecko genome reveals the dynamic sex chromosomes of Neotropical dwarf geckos (Sphaerodactylidae: Sphaerodactylus).</title>
        <authorList>
            <person name="Pinto B.J."/>
            <person name="Keating S.E."/>
            <person name="Gamble T."/>
        </authorList>
    </citation>
    <scope>NUCLEOTIDE SEQUENCE</scope>
    <source>
        <strain evidence="1">TG3544</strain>
    </source>
</reference>
<gene>
    <name evidence="1" type="ORF">K3G42_001548</name>
</gene>
<dbReference type="EMBL" id="CM037619">
    <property type="protein sequence ID" value="KAH8006281.1"/>
    <property type="molecule type" value="Genomic_DNA"/>
</dbReference>
<evidence type="ECO:0000313" key="1">
    <source>
        <dbReference type="EMBL" id="KAH8006281.1"/>
    </source>
</evidence>
<evidence type="ECO:0000313" key="2">
    <source>
        <dbReference type="Proteomes" id="UP000827872"/>
    </source>
</evidence>